<keyword evidence="4 8" id="KW-0812">Transmembrane</keyword>
<dbReference type="InterPro" id="IPR001054">
    <property type="entry name" value="A/G_cyclase"/>
</dbReference>
<dbReference type="InterPro" id="IPR029787">
    <property type="entry name" value="Nucleotide_cyclase"/>
</dbReference>
<dbReference type="PANTHER" id="PTHR11730">
    <property type="entry name" value="AMMONIUM TRANSPORTER"/>
    <property type="match status" value="1"/>
</dbReference>
<evidence type="ECO:0000256" key="8">
    <source>
        <dbReference type="SAM" id="Phobius"/>
    </source>
</evidence>
<dbReference type="SMART" id="SM00044">
    <property type="entry name" value="CYCc"/>
    <property type="match status" value="1"/>
</dbReference>
<evidence type="ECO:0000313" key="10">
    <source>
        <dbReference type="EMBL" id="CAE0810368.1"/>
    </source>
</evidence>
<keyword evidence="3" id="KW-0813">Transport</keyword>
<evidence type="ECO:0000256" key="4">
    <source>
        <dbReference type="ARBA" id="ARBA00022692"/>
    </source>
</evidence>
<organism evidence="10">
    <name type="scientific">Eutreptiella gymnastica</name>
    <dbReference type="NCBI Taxonomy" id="73025"/>
    <lineage>
        <taxon>Eukaryota</taxon>
        <taxon>Discoba</taxon>
        <taxon>Euglenozoa</taxon>
        <taxon>Euglenida</taxon>
        <taxon>Spirocuta</taxon>
        <taxon>Euglenophyceae</taxon>
        <taxon>Eutreptiales</taxon>
        <taxon>Eutreptiaceae</taxon>
        <taxon>Eutreptiella</taxon>
    </lineage>
</organism>
<dbReference type="AlphaFoldDB" id="A0A6T1ZNL6"/>
<feature type="transmembrane region" description="Helical" evidence="8">
    <location>
        <begin position="114"/>
        <end position="133"/>
    </location>
</feature>
<comment type="subcellular location">
    <subcellularLocation>
        <location evidence="1">Membrane</location>
        <topology evidence="1">Multi-pass membrane protein</topology>
    </subcellularLocation>
</comment>
<evidence type="ECO:0000256" key="6">
    <source>
        <dbReference type="ARBA" id="ARBA00023136"/>
    </source>
</evidence>
<feature type="transmembrane region" description="Helical" evidence="8">
    <location>
        <begin position="140"/>
        <end position="163"/>
    </location>
</feature>
<feature type="transmembrane region" description="Helical" evidence="8">
    <location>
        <begin position="35"/>
        <end position="55"/>
    </location>
</feature>
<dbReference type="EMBL" id="HBJA01060844">
    <property type="protein sequence ID" value="CAE0810368.1"/>
    <property type="molecule type" value="Transcribed_RNA"/>
</dbReference>
<dbReference type="InterPro" id="IPR018047">
    <property type="entry name" value="Ammonium_transpt_CS"/>
</dbReference>
<dbReference type="Gene3D" id="3.30.70.1230">
    <property type="entry name" value="Nucleotide cyclase"/>
    <property type="match status" value="1"/>
</dbReference>
<feature type="transmembrane region" description="Helical" evidence="8">
    <location>
        <begin position="317"/>
        <end position="337"/>
    </location>
</feature>
<dbReference type="CDD" id="cd07302">
    <property type="entry name" value="CHD"/>
    <property type="match status" value="1"/>
</dbReference>
<accession>A0A6T1ZNL6</accession>
<comment type="similarity">
    <text evidence="2">Belongs to the ammonia transporter channel (TC 1.A.11.2) family.</text>
</comment>
<keyword evidence="7" id="KW-0924">Ammonia transport</keyword>
<dbReference type="GO" id="GO:0005886">
    <property type="term" value="C:plasma membrane"/>
    <property type="evidence" value="ECO:0007669"/>
    <property type="project" value="TreeGrafter"/>
</dbReference>
<feature type="transmembrane region" description="Helical" evidence="8">
    <location>
        <begin position="294"/>
        <end position="311"/>
    </location>
</feature>
<dbReference type="PROSITE" id="PS50125">
    <property type="entry name" value="GUANYLATE_CYCLASE_2"/>
    <property type="match status" value="1"/>
</dbReference>
<dbReference type="SUPFAM" id="SSF55073">
    <property type="entry name" value="Nucleotide cyclase"/>
    <property type="match status" value="1"/>
</dbReference>
<evidence type="ECO:0000256" key="1">
    <source>
        <dbReference type="ARBA" id="ARBA00004141"/>
    </source>
</evidence>
<evidence type="ECO:0000256" key="5">
    <source>
        <dbReference type="ARBA" id="ARBA00022989"/>
    </source>
</evidence>
<dbReference type="InterPro" id="IPR029020">
    <property type="entry name" value="Ammonium/urea_transptr"/>
</dbReference>
<feature type="transmembrane region" description="Helical" evidence="8">
    <location>
        <begin position="67"/>
        <end position="90"/>
    </location>
</feature>
<protein>
    <recommendedName>
        <fullName evidence="9">Guanylate cyclase domain-containing protein</fullName>
    </recommendedName>
</protein>
<dbReference type="GO" id="GO:0035556">
    <property type="term" value="P:intracellular signal transduction"/>
    <property type="evidence" value="ECO:0007669"/>
    <property type="project" value="InterPro"/>
</dbReference>
<gene>
    <name evidence="10" type="ORF">EGYM00163_LOCUS21503</name>
    <name evidence="11" type="ORF">EGYM00163_LOCUS21504</name>
</gene>
<feature type="transmembrane region" description="Helical" evidence="8">
    <location>
        <begin position="266"/>
        <end position="287"/>
    </location>
</feature>
<sequence>MTPSLGHLVKNITALDSHIGAVEQTVEGVGKDVDALFTLICAFMVLGMQAGFAFVEAGSIVANLRSILMKNVLDVCLCTLSWWVIGYGLARGTKIFNGFLGYEHPFHLPETGGIAWFFDLSFVATSATIVSGAMAERTKFVCYVVFTLLISGIIYPLVCHWVWSDQGFMKVGNPAAQVPILDFAGCGVVHMVGGISGLSGAWVVGPRPGIFIHRANLLQKKDIYVHDRLLATQKLWMVIGTLGLWVGWYGFNCGSVGGIVGQVETVALVAINTTVAAIVGAVAAAVVSHLHHKIFVIDKVLLGILAGLVSVTAGAPYYYPPAAAVIGLVGFFAYYLVEMLLYKLEIDDPVSAFPVHGVCGFWGLVSAGLFQVPDLSGAPKSYGIQLLMQLLGACIIAAWSLCTSLTAFLCLKKILRGSIRILHAEHEFMQEEEEYPRIGPKGVVTLLFTDIQSSTALWEADEYVMAEALMLHDHVMRSNLKEFNGFEVKTEGDAFMGAFGNCLDACRYCTAVQHQLLTTKWPKAIYSNMMARVQDDDQGRIIWKGLRVRMGFHTGEPNDKENPVTTRTDYFGRDVNYAARVSSIGAGGQILISSASLRDMLPFYSSLSEPLQGEPPFGMEFGERYEFAELKCYVEYIGRFKLKGITTDNCEGEHLYQIVPFGLETRHFGNLRLDAEEEASAVVALPRPNLQKKLSRGSSMHRRAPQYSAGTEMAIVDVAPSSRPSINRLMGDLDIEELEVVGSTNI</sequence>
<dbReference type="Pfam" id="PF00211">
    <property type="entry name" value="Guanylate_cyc"/>
    <property type="match status" value="1"/>
</dbReference>
<dbReference type="Pfam" id="PF00909">
    <property type="entry name" value="Ammonium_transp"/>
    <property type="match status" value="1"/>
</dbReference>
<evidence type="ECO:0000256" key="7">
    <source>
        <dbReference type="ARBA" id="ARBA00023177"/>
    </source>
</evidence>
<dbReference type="GO" id="GO:0097272">
    <property type="term" value="P:ammonium homeostasis"/>
    <property type="evidence" value="ECO:0007669"/>
    <property type="project" value="TreeGrafter"/>
</dbReference>
<dbReference type="GO" id="GO:0008519">
    <property type="term" value="F:ammonium channel activity"/>
    <property type="evidence" value="ECO:0007669"/>
    <property type="project" value="InterPro"/>
</dbReference>
<proteinExistence type="inferred from homology"/>
<dbReference type="InterPro" id="IPR024041">
    <property type="entry name" value="NH4_transpt_AmtB-like_dom"/>
</dbReference>
<dbReference type="PANTHER" id="PTHR11730:SF6">
    <property type="entry name" value="AMMONIUM TRANSPORTER"/>
    <property type="match status" value="1"/>
</dbReference>
<evidence type="ECO:0000256" key="2">
    <source>
        <dbReference type="ARBA" id="ARBA00005887"/>
    </source>
</evidence>
<dbReference type="Gene3D" id="1.10.3430.10">
    <property type="entry name" value="Ammonium transporter AmtB like domains"/>
    <property type="match status" value="1"/>
</dbReference>
<dbReference type="SUPFAM" id="SSF111352">
    <property type="entry name" value="Ammonium transporter"/>
    <property type="match status" value="1"/>
</dbReference>
<evidence type="ECO:0000313" key="11">
    <source>
        <dbReference type="EMBL" id="CAE0810369.1"/>
    </source>
</evidence>
<name>A0A6T1ZNL6_9EUGL</name>
<feature type="transmembrane region" description="Helical" evidence="8">
    <location>
        <begin position="183"/>
        <end position="204"/>
    </location>
</feature>
<feature type="domain" description="Guanylate cyclase" evidence="9">
    <location>
        <begin position="445"/>
        <end position="582"/>
    </location>
</feature>
<dbReference type="EMBL" id="HBJA01060845">
    <property type="protein sequence ID" value="CAE0810369.1"/>
    <property type="molecule type" value="Transcribed_RNA"/>
</dbReference>
<dbReference type="GO" id="GO:0009190">
    <property type="term" value="P:cyclic nucleotide biosynthetic process"/>
    <property type="evidence" value="ECO:0007669"/>
    <property type="project" value="InterPro"/>
</dbReference>
<feature type="transmembrane region" description="Helical" evidence="8">
    <location>
        <begin position="235"/>
        <end position="260"/>
    </location>
</feature>
<reference evidence="10" key="1">
    <citation type="submission" date="2021-01" db="EMBL/GenBank/DDBJ databases">
        <authorList>
            <person name="Corre E."/>
            <person name="Pelletier E."/>
            <person name="Niang G."/>
            <person name="Scheremetjew M."/>
            <person name="Finn R."/>
            <person name="Kale V."/>
            <person name="Holt S."/>
            <person name="Cochrane G."/>
            <person name="Meng A."/>
            <person name="Brown T."/>
            <person name="Cohen L."/>
        </authorList>
    </citation>
    <scope>NUCLEOTIDE SEQUENCE</scope>
    <source>
        <strain evidence="10">CCMP1594</strain>
    </source>
</reference>
<keyword evidence="6 8" id="KW-0472">Membrane</keyword>
<keyword evidence="5 8" id="KW-1133">Transmembrane helix</keyword>
<feature type="transmembrane region" description="Helical" evidence="8">
    <location>
        <begin position="390"/>
        <end position="411"/>
    </location>
</feature>
<evidence type="ECO:0000256" key="3">
    <source>
        <dbReference type="ARBA" id="ARBA00022448"/>
    </source>
</evidence>
<dbReference type="PROSITE" id="PS01219">
    <property type="entry name" value="AMMONIUM_TRANSP"/>
    <property type="match status" value="1"/>
</dbReference>
<evidence type="ECO:0000259" key="9">
    <source>
        <dbReference type="PROSITE" id="PS50125"/>
    </source>
</evidence>
<feature type="transmembrane region" description="Helical" evidence="8">
    <location>
        <begin position="349"/>
        <end position="370"/>
    </location>
</feature>